<dbReference type="Gene3D" id="3.40.50.150">
    <property type="entry name" value="Vaccinia Virus protein VP39"/>
    <property type="match status" value="1"/>
</dbReference>
<dbReference type="AlphaFoldDB" id="A0A6L6WF65"/>
<dbReference type="GO" id="GO:0032259">
    <property type="term" value="P:methylation"/>
    <property type="evidence" value="ECO:0007669"/>
    <property type="project" value="UniProtKB-KW"/>
</dbReference>
<dbReference type="Pfam" id="PF08242">
    <property type="entry name" value="Methyltransf_12"/>
    <property type="match status" value="1"/>
</dbReference>
<evidence type="ECO:0000313" key="3">
    <source>
        <dbReference type="Proteomes" id="UP000478892"/>
    </source>
</evidence>
<keyword evidence="2" id="KW-0808">Transferase</keyword>
<feature type="domain" description="Methyltransferase type 12" evidence="1">
    <location>
        <begin position="44"/>
        <end position="136"/>
    </location>
</feature>
<organism evidence="2 3">
    <name type="scientific">Parasedimentitalea huanghaiensis</name>
    <dbReference type="NCBI Taxonomy" id="2682100"/>
    <lineage>
        <taxon>Bacteria</taxon>
        <taxon>Pseudomonadati</taxon>
        <taxon>Pseudomonadota</taxon>
        <taxon>Alphaproteobacteria</taxon>
        <taxon>Rhodobacterales</taxon>
        <taxon>Paracoccaceae</taxon>
        <taxon>Parasedimentitalea</taxon>
    </lineage>
</organism>
<name>A0A6L6WF65_9RHOB</name>
<evidence type="ECO:0000313" key="2">
    <source>
        <dbReference type="EMBL" id="MVO15245.1"/>
    </source>
</evidence>
<comment type="caution">
    <text evidence="2">The sequence shown here is derived from an EMBL/GenBank/DDBJ whole genome shotgun (WGS) entry which is preliminary data.</text>
</comment>
<gene>
    <name evidence="2" type="ORF">GO984_05420</name>
</gene>
<evidence type="ECO:0000259" key="1">
    <source>
        <dbReference type="Pfam" id="PF08242"/>
    </source>
</evidence>
<dbReference type="RefSeq" id="WP_157021529.1">
    <property type="nucleotide sequence ID" value="NZ_WQLV01000002.1"/>
</dbReference>
<dbReference type="SUPFAM" id="SSF53335">
    <property type="entry name" value="S-adenosyl-L-methionine-dependent methyltransferases"/>
    <property type="match status" value="1"/>
</dbReference>
<dbReference type="CDD" id="cd02440">
    <property type="entry name" value="AdoMet_MTases"/>
    <property type="match status" value="1"/>
</dbReference>
<dbReference type="PANTHER" id="PTHR43861">
    <property type="entry name" value="TRANS-ACONITATE 2-METHYLTRANSFERASE-RELATED"/>
    <property type="match status" value="1"/>
</dbReference>
<dbReference type="InterPro" id="IPR029063">
    <property type="entry name" value="SAM-dependent_MTases_sf"/>
</dbReference>
<sequence>MQQSAQFWDNAAAKYAKSKIGDPEAYETTLARTRSYLKAEDQVLELGAGTGTTALHLAASVARYTVSDGSKAMIDIAREKAWDAGATNLDFSVCDITGAPQGPFDVVLAFNLLHLVEDLDSALSSIQQLVKPGGLFISKSLCEPEEGASWKFRLLRTAIPLMQMLGKAPYVAFRRMEDFEKQIRESGFEILETGNYPAKPPSRFVVARRL</sequence>
<protein>
    <submittedName>
        <fullName evidence="2">Methyltransferase domain-containing protein</fullName>
    </submittedName>
</protein>
<keyword evidence="3" id="KW-1185">Reference proteome</keyword>
<dbReference type="Proteomes" id="UP000478892">
    <property type="component" value="Unassembled WGS sequence"/>
</dbReference>
<dbReference type="GO" id="GO:0008168">
    <property type="term" value="F:methyltransferase activity"/>
    <property type="evidence" value="ECO:0007669"/>
    <property type="project" value="UniProtKB-KW"/>
</dbReference>
<accession>A0A6L6WF65</accession>
<keyword evidence="2" id="KW-0489">Methyltransferase</keyword>
<proteinExistence type="predicted"/>
<reference evidence="2 3" key="1">
    <citation type="submission" date="2019-12" db="EMBL/GenBank/DDBJ databases">
        <authorList>
            <person name="Zhang Y.-J."/>
        </authorList>
    </citation>
    <scope>NUCLEOTIDE SEQUENCE [LARGE SCALE GENOMIC DNA]</scope>
    <source>
        <strain evidence="2 3">CY05</strain>
    </source>
</reference>
<dbReference type="EMBL" id="WQLV01000002">
    <property type="protein sequence ID" value="MVO15245.1"/>
    <property type="molecule type" value="Genomic_DNA"/>
</dbReference>
<dbReference type="InterPro" id="IPR013217">
    <property type="entry name" value="Methyltransf_12"/>
</dbReference>